<organism evidence="2 3">
    <name type="scientific">Austropuccinia psidii MF-1</name>
    <dbReference type="NCBI Taxonomy" id="1389203"/>
    <lineage>
        <taxon>Eukaryota</taxon>
        <taxon>Fungi</taxon>
        <taxon>Dikarya</taxon>
        <taxon>Basidiomycota</taxon>
        <taxon>Pucciniomycotina</taxon>
        <taxon>Pucciniomycetes</taxon>
        <taxon>Pucciniales</taxon>
        <taxon>Sphaerophragmiaceae</taxon>
        <taxon>Austropuccinia</taxon>
    </lineage>
</organism>
<protein>
    <recommendedName>
        <fullName evidence="1">Retrovirus-related Pol polyprotein from transposon TNT 1-94-like beta-barrel domain-containing protein</fullName>
    </recommendedName>
</protein>
<sequence length="452" mass="51125">MLLRQNNLYHHCVNATLPIVEDDSRPSAAENKVIDANAEACNLIAGTLDSATFTEIFDDDETIENANLLWSKLTKCFASSTFNNQACIWMGFCRITYNGNLQSFIFEIRQCLNEVISVKVEFTTNTETLGNSNGILNLLHNVALKEEALHKQNNNQALALNREFFQSKTIHYCQGGRHNPLASHPAERCWKLHPELWLEKYNKEARVNLRIAWALIRKTHTHDRQYDELTVVLEKGASNHMFNDKRFFANLKTVTNMPISTGCDKSMLSTTGTGTVKLLDKNGAIWTLKGCLYIPNLSENLVALLQFAEEIKIKRLGRNSEVYLNKETRPAFVCNVASGILEAKITMPREEKCLNTVKLNWHDRLGHIHDQGIRKLLPAFTQEENCNICATFKFPQLPLQHLFQETTSLLENIHIDLCGLIKTPSSISGEVFHDLGGPILGVHQGKIPQTKK</sequence>
<gene>
    <name evidence="2" type="ORF">O181_032144</name>
</gene>
<evidence type="ECO:0000259" key="1">
    <source>
        <dbReference type="Pfam" id="PF22936"/>
    </source>
</evidence>
<dbReference type="AlphaFoldDB" id="A0A9Q3H793"/>
<dbReference type="EMBL" id="AVOT02011584">
    <property type="protein sequence ID" value="MBW0492429.1"/>
    <property type="molecule type" value="Genomic_DNA"/>
</dbReference>
<keyword evidence="3" id="KW-1185">Reference proteome</keyword>
<dbReference type="Proteomes" id="UP000765509">
    <property type="component" value="Unassembled WGS sequence"/>
</dbReference>
<dbReference type="OrthoDB" id="8014242at2759"/>
<name>A0A9Q3H793_9BASI</name>
<dbReference type="InterPro" id="IPR054722">
    <property type="entry name" value="PolX-like_BBD"/>
</dbReference>
<reference evidence="2" key="1">
    <citation type="submission" date="2021-03" db="EMBL/GenBank/DDBJ databases">
        <title>Draft genome sequence of rust myrtle Austropuccinia psidii MF-1, a brazilian biotype.</title>
        <authorList>
            <person name="Quecine M.C."/>
            <person name="Pachon D.M.R."/>
            <person name="Bonatelli M.L."/>
            <person name="Correr F.H."/>
            <person name="Franceschini L.M."/>
            <person name="Leite T.F."/>
            <person name="Margarido G.R.A."/>
            <person name="Almeida C.A."/>
            <person name="Ferrarezi J.A."/>
            <person name="Labate C.A."/>
        </authorList>
    </citation>
    <scope>NUCLEOTIDE SEQUENCE</scope>
    <source>
        <strain evidence="2">MF-1</strain>
    </source>
</reference>
<proteinExistence type="predicted"/>
<evidence type="ECO:0000313" key="3">
    <source>
        <dbReference type="Proteomes" id="UP000765509"/>
    </source>
</evidence>
<dbReference type="Pfam" id="PF22936">
    <property type="entry name" value="Pol_BBD"/>
    <property type="match status" value="1"/>
</dbReference>
<comment type="caution">
    <text evidence="2">The sequence shown here is derived from an EMBL/GenBank/DDBJ whole genome shotgun (WGS) entry which is preliminary data.</text>
</comment>
<evidence type="ECO:0000313" key="2">
    <source>
        <dbReference type="EMBL" id="MBW0492429.1"/>
    </source>
</evidence>
<accession>A0A9Q3H793</accession>
<feature type="domain" description="Retrovirus-related Pol polyprotein from transposon TNT 1-94-like beta-barrel" evidence="1">
    <location>
        <begin position="233"/>
        <end position="309"/>
    </location>
</feature>